<accession>A0A7J6NWS6</accession>
<comment type="caution">
    <text evidence="2">The sequence shown here is derived from an EMBL/GenBank/DDBJ whole genome shotgun (WGS) entry which is preliminary data.</text>
</comment>
<dbReference type="Proteomes" id="UP000541610">
    <property type="component" value="Unassembled WGS sequence"/>
</dbReference>
<evidence type="ECO:0000313" key="2">
    <source>
        <dbReference type="EMBL" id="KAF4688334.1"/>
    </source>
</evidence>
<feature type="region of interest" description="Disordered" evidence="1">
    <location>
        <begin position="58"/>
        <end position="85"/>
    </location>
</feature>
<feature type="compositionally biased region" description="Polar residues" evidence="1">
    <location>
        <begin position="9"/>
        <end position="27"/>
    </location>
</feature>
<dbReference type="EMBL" id="JABANP010000154">
    <property type="protein sequence ID" value="KAF4688334.1"/>
    <property type="molecule type" value="Genomic_DNA"/>
</dbReference>
<name>A0A7J6NWS6_PEROL</name>
<reference evidence="2 3" key="1">
    <citation type="submission" date="2020-04" db="EMBL/GenBank/DDBJ databases">
        <title>Perkinsus olseni comparative genomics.</title>
        <authorList>
            <person name="Bogema D.R."/>
        </authorList>
    </citation>
    <scope>NUCLEOTIDE SEQUENCE [LARGE SCALE GENOMIC DNA]</scope>
    <source>
        <strain evidence="2">00978-12</strain>
    </source>
</reference>
<proteinExistence type="predicted"/>
<sequence>MRWHPPIRLSQSRTKGTPGSFRATSQDCPRKMHGIEVLHDYETVDVVGAPNADISKKARAREAPFTPLTRTQSCTDGSLDIARQP</sequence>
<evidence type="ECO:0000313" key="3">
    <source>
        <dbReference type="Proteomes" id="UP000541610"/>
    </source>
</evidence>
<dbReference type="AlphaFoldDB" id="A0A7J6NWS6"/>
<gene>
    <name evidence="2" type="ORF">FOZ60_002866</name>
</gene>
<feature type="region of interest" description="Disordered" evidence="1">
    <location>
        <begin position="1"/>
        <end position="27"/>
    </location>
</feature>
<evidence type="ECO:0000256" key="1">
    <source>
        <dbReference type="SAM" id="MobiDB-lite"/>
    </source>
</evidence>
<organism evidence="2 3">
    <name type="scientific">Perkinsus olseni</name>
    <name type="common">Perkinsus atlanticus</name>
    <dbReference type="NCBI Taxonomy" id="32597"/>
    <lineage>
        <taxon>Eukaryota</taxon>
        <taxon>Sar</taxon>
        <taxon>Alveolata</taxon>
        <taxon>Perkinsozoa</taxon>
        <taxon>Perkinsea</taxon>
        <taxon>Perkinsida</taxon>
        <taxon>Perkinsidae</taxon>
        <taxon>Perkinsus</taxon>
    </lineage>
</organism>
<protein>
    <submittedName>
        <fullName evidence="2">Uncharacterized protein</fullName>
    </submittedName>
</protein>